<sequence>MLPQISQPGRGTSSPARAKSVVAVKVSPRTNGRPVTLERLSGSRWVSTQKARLNKRGLADFAVATTSGGLPITYRAVVKKFRGKAAIKTSPVVSTEWGAADFADTFSGRRLGPAWTDRFGDYNPAGLRRCSKGSSKAVKVRGGAVRLSVLVDKSKGGKRCTARRADGSSAGRFKYRLNGHISTQHRVTLRYGVAAARMKFQKSKGQHASFWMQPNQPTGAANARKGGAEIDVIEWFGHPSKNGGMTSFIYYPTKRGPKKSGDFIKNPQQYLSSRSDTWWGKYHVFSVEWTPHAYIFRIDGQETWRTSKGVSGIAQYPILSLLSSDYELPNLGGDRRLPQHMYVDWLQMWQADSPL</sequence>
<dbReference type="SUPFAM" id="SSF49899">
    <property type="entry name" value="Concanavalin A-like lectins/glucanases"/>
    <property type="match status" value="1"/>
</dbReference>
<evidence type="ECO:0000259" key="3">
    <source>
        <dbReference type="PROSITE" id="PS51762"/>
    </source>
</evidence>
<gene>
    <name evidence="4" type="ORF">GCM10009843_40330</name>
</gene>
<evidence type="ECO:0000313" key="4">
    <source>
        <dbReference type="EMBL" id="GAA2134142.1"/>
    </source>
</evidence>
<dbReference type="Gene3D" id="2.60.120.200">
    <property type="match status" value="1"/>
</dbReference>
<protein>
    <recommendedName>
        <fullName evidence="3">GH16 domain-containing protein</fullName>
    </recommendedName>
</protein>
<evidence type="ECO:0000313" key="5">
    <source>
        <dbReference type="Proteomes" id="UP001500575"/>
    </source>
</evidence>
<feature type="domain" description="GH16" evidence="3">
    <location>
        <begin position="95"/>
        <end position="354"/>
    </location>
</feature>
<dbReference type="InterPro" id="IPR000757">
    <property type="entry name" value="Beta-glucanase-like"/>
</dbReference>
<reference evidence="4 5" key="1">
    <citation type="journal article" date="2019" name="Int. J. Syst. Evol. Microbiol.">
        <title>The Global Catalogue of Microorganisms (GCM) 10K type strain sequencing project: providing services to taxonomists for standard genome sequencing and annotation.</title>
        <authorList>
            <consortium name="The Broad Institute Genomics Platform"/>
            <consortium name="The Broad Institute Genome Sequencing Center for Infectious Disease"/>
            <person name="Wu L."/>
            <person name="Ma J."/>
        </authorList>
    </citation>
    <scope>NUCLEOTIDE SEQUENCE [LARGE SCALE GENOMIC DNA]</scope>
    <source>
        <strain evidence="4 5">JCM 16021</strain>
    </source>
</reference>
<organism evidence="4 5">
    <name type="scientific">Nocardioides bigeumensis</name>
    <dbReference type="NCBI Taxonomy" id="433657"/>
    <lineage>
        <taxon>Bacteria</taxon>
        <taxon>Bacillati</taxon>
        <taxon>Actinomycetota</taxon>
        <taxon>Actinomycetes</taxon>
        <taxon>Propionibacteriales</taxon>
        <taxon>Nocardioidaceae</taxon>
        <taxon>Nocardioides</taxon>
    </lineage>
</organism>
<dbReference type="CDD" id="cd00413">
    <property type="entry name" value="Glyco_hydrolase_16"/>
    <property type="match status" value="1"/>
</dbReference>
<keyword evidence="5" id="KW-1185">Reference proteome</keyword>
<dbReference type="InterPro" id="IPR013320">
    <property type="entry name" value="ConA-like_dom_sf"/>
</dbReference>
<dbReference type="PROSITE" id="PS51762">
    <property type="entry name" value="GH16_2"/>
    <property type="match status" value="1"/>
</dbReference>
<dbReference type="Pfam" id="PF00722">
    <property type="entry name" value="Glyco_hydro_16"/>
    <property type="match status" value="1"/>
</dbReference>
<comment type="similarity">
    <text evidence="1">Belongs to the glycosyl hydrolase 16 family.</text>
</comment>
<accession>A0ABN2YYS3</accession>
<comment type="caution">
    <text evidence="4">The sequence shown here is derived from an EMBL/GenBank/DDBJ whole genome shotgun (WGS) entry which is preliminary data.</text>
</comment>
<dbReference type="InterPro" id="IPR050546">
    <property type="entry name" value="Glycosyl_Hydrlase_16"/>
</dbReference>
<evidence type="ECO:0000256" key="2">
    <source>
        <dbReference type="SAM" id="MobiDB-lite"/>
    </source>
</evidence>
<feature type="compositionally biased region" description="Polar residues" evidence="2">
    <location>
        <begin position="1"/>
        <end position="12"/>
    </location>
</feature>
<proteinExistence type="inferred from homology"/>
<evidence type="ECO:0000256" key="1">
    <source>
        <dbReference type="ARBA" id="ARBA00006865"/>
    </source>
</evidence>
<name>A0ABN2YYS3_9ACTN</name>
<dbReference type="Proteomes" id="UP001500575">
    <property type="component" value="Unassembled WGS sequence"/>
</dbReference>
<feature type="region of interest" description="Disordered" evidence="2">
    <location>
        <begin position="1"/>
        <end position="20"/>
    </location>
</feature>
<dbReference type="EMBL" id="BAAAQQ010000014">
    <property type="protein sequence ID" value="GAA2134142.1"/>
    <property type="molecule type" value="Genomic_DNA"/>
</dbReference>
<dbReference type="PANTHER" id="PTHR10963">
    <property type="entry name" value="GLYCOSYL HYDROLASE-RELATED"/>
    <property type="match status" value="1"/>
</dbReference>
<dbReference type="PANTHER" id="PTHR10963:SF55">
    <property type="entry name" value="GLYCOSIDE HYDROLASE FAMILY 16 PROTEIN"/>
    <property type="match status" value="1"/>
</dbReference>